<evidence type="ECO:0000313" key="2">
    <source>
        <dbReference type="EMBL" id="CAH1002529.1"/>
    </source>
</evidence>
<keyword evidence="3" id="KW-1185">Reference proteome</keyword>
<feature type="region of interest" description="Disordered" evidence="1">
    <location>
        <begin position="22"/>
        <end position="51"/>
    </location>
</feature>
<protein>
    <submittedName>
        <fullName evidence="2">Uncharacterized protein</fullName>
    </submittedName>
</protein>
<accession>A0ABN8F8Z1</accession>
<proteinExistence type="predicted"/>
<organism evidence="2 3">
    <name type="scientific">Neolewinella maritima</name>
    <dbReference type="NCBI Taxonomy" id="1383882"/>
    <lineage>
        <taxon>Bacteria</taxon>
        <taxon>Pseudomonadati</taxon>
        <taxon>Bacteroidota</taxon>
        <taxon>Saprospiria</taxon>
        <taxon>Saprospirales</taxon>
        <taxon>Lewinellaceae</taxon>
        <taxon>Neolewinella</taxon>
    </lineage>
</organism>
<dbReference type="RefSeq" id="WP_238752359.1">
    <property type="nucleotide sequence ID" value="NZ_CAKLPZ010000006.1"/>
</dbReference>
<evidence type="ECO:0000313" key="3">
    <source>
        <dbReference type="Proteomes" id="UP000837803"/>
    </source>
</evidence>
<dbReference type="Proteomes" id="UP000837803">
    <property type="component" value="Unassembled WGS sequence"/>
</dbReference>
<sequence length="95" mass="10754">MLAHVPLFAAELMRAEFPEVTPEQVVTDATRPARKQKSPRTKKDGLKQYGRHPRCSQAMERYRATGGTNPLAEAQVVRNCIAKDLPFDMRCRGEQ</sequence>
<name>A0ABN8F8Z1_9BACT</name>
<gene>
    <name evidence="2" type="ORF">LEM8419_03403</name>
</gene>
<evidence type="ECO:0000256" key="1">
    <source>
        <dbReference type="SAM" id="MobiDB-lite"/>
    </source>
</evidence>
<reference evidence="2" key="1">
    <citation type="submission" date="2021-12" db="EMBL/GenBank/DDBJ databases">
        <authorList>
            <person name="Rodrigo-Torres L."/>
            <person name="Arahal R. D."/>
            <person name="Lucena T."/>
        </authorList>
    </citation>
    <scope>NUCLEOTIDE SEQUENCE</scope>
    <source>
        <strain evidence="2">CECT 8419</strain>
    </source>
</reference>
<comment type="caution">
    <text evidence="2">The sequence shown here is derived from an EMBL/GenBank/DDBJ whole genome shotgun (WGS) entry which is preliminary data.</text>
</comment>
<dbReference type="EMBL" id="CAKLPZ010000006">
    <property type="protein sequence ID" value="CAH1002529.1"/>
    <property type="molecule type" value="Genomic_DNA"/>
</dbReference>